<dbReference type="InterPro" id="IPR004869">
    <property type="entry name" value="MMPL_dom"/>
</dbReference>
<dbReference type="EMBL" id="CP144913">
    <property type="protein sequence ID" value="WXB76035.1"/>
    <property type="molecule type" value="Genomic_DNA"/>
</dbReference>
<evidence type="ECO:0000256" key="1">
    <source>
        <dbReference type="ARBA" id="ARBA00004651"/>
    </source>
</evidence>
<sequence length="707" mass="73861">MVAPARSRIRARLLAGVLVLVWLALAGVGGPLVGQLTSVQNNDQASFLPDDAESTKVGARLGEFGADTTLPLLLVVEDDSGLDRATIGELQGWAKQLPQQSIEGVPGTVGDYLAEPKVPVIPAEDGEAVLVPLTLDAAEAEKSVDGTAISTSIVDALRADLGPDVAADVAVTGPAGFVADLGEAFAGIDGILLLVALVVVLVILVVVYRSPILPFVVLTTSVFGLAFAALLIYPMADAGWIQLSGQSQGILFILVVGAATDYSLLLVARYREELHRSDPLPALRVAWRQTFGPVAASGLTVIAGLLCLLLSDLGNISGLGPIGALGIVGAMIAALTLLPAALALLGRAAFWPSIPRRGDEPRHRLWSGVADRVTRRPRRTWIITTAALLVAAGAATTFNASGITQAEFFTTDVESVQGQEIIDEHFGGGDQRPVQVIVPESDAAEAKGVLTDHPQVADRVEEMPSQEGAGDVLLSVPLTVGTESDQARDVVRELRDELDSVSPNALVGGATATAVDTDDASQRDYVVVIPAILLVVAVILVVLLRSVAAALMLVTVNVLSFAATLGVAAVLFNHVLDYPGADPSTPVLAFVFLVALAVDYSIFLMTRAREEALAVGTRRGIPRAVAVTGGVITSAGVVLAATFSALWVIPLLFLAQIAFVVAFGVLLDTIVTRSILVPAIVADVGNRIWWPGDRRMAADEREPDARP</sequence>
<feature type="transmembrane region" description="Helical" evidence="7">
    <location>
        <begin position="551"/>
        <end position="572"/>
    </location>
</feature>
<feature type="transmembrane region" description="Helical" evidence="7">
    <location>
        <begin position="624"/>
        <end position="641"/>
    </location>
</feature>
<dbReference type="Pfam" id="PF03176">
    <property type="entry name" value="MMPL"/>
    <property type="match status" value="2"/>
</dbReference>
<evidence type="ECO:0000256" key="5">
    <source>
        <dbReference type="ARBA" id="ARBA00022989"/>
    </source>
</evidence>
<dbReference type="Gene3D" id="1.20.1640.10">
    <property type="entry name" value="Multidrug efflux transporter AcrB transmembrane domain"/>
    <property type="match status" value="2"/>
</dbReference>
<evidence type="ECO:0000259" key="8">
    <source>
        <dbReference type="Pfam" id="PF03176"/>
    </source>
</evidence>
<feature type="transmembrane region" description="Helical" evidence="7">
    <location>
        <begin position="184"/>
        <end position="208"/>
    </location>
</feature>
<feature type="transmembrane region" description="Helical" evidence="7">
    <location>
        <begin position="291"/>
        <end position="311"/>
    </location>
</feature>
<dbReference type="Proteomes" id="UP001382727">
    <property type="component" value="Chromosome"/>
</dbReference>
<organism evidence="9 10">
    <name type="scientific">Janibacter alittae</name>
    <dbReference type="NCBI Taxonomy" id="3115209"/>
    <lineage>
        <taxon>Bacteria</taxon>
        <taxon>Bacillati</taxon>
        <taxon>Actinomycetota</taxon>
        <taxon>Actinomycetes</taxon>
        <taxon>Micrococcales</taxon>
        <taxon>Intrasporangiaceae</taxon>
        <taxon>Janibacter</taxon>
    </lineage>
</organism>
<keyword evidence="6 7" id="KW-0472">Membrane</keyword>
<feature type="transmembrane region" description="Helical" evidence="7">
    <location>
        <begin position="381"/>
        <end position="400"/>
    </location>
</feature>
<comment type="similarity">
    <text evidence="2">Belongs to the resistance-nodulation-cell division (RND) (TC 2.A.6) family. MmpL subfamily.</text>
</comment>
<dbReference type="PANTHER" id="PTHR33406">
    <property type="entry name" value="MEMBRANE PROTEIN MJ1562-RELATED"/>
    <property type="match status" value="1"/>
</dbReference>
<feature type="transmembrane region" description="Helical" evidence="7">
    <location>
        <begin position="584"/>
        <end position="603"/>
    </location>
</feature>
<feature type="transmembrane region" description="Helical" evidence="7">
    <location>
        <begin position="215"/>
        <end position="236"/>
    </location>
</feature>
<protein>
    <submittedName>
        <fullName evidence="9">MMPL family transporter</fullName>
    </submittedName>
</protein>
<feature type="domain" description="Membrane transport protein MMPL" evidence="8">
    <location>
        <begin position="459"/>
        <end position="697"/>
    </location>
</feature>
<feature type="transmembrane region" description="Helical" evidence="7">
    <location>
        <begin position="525"/>
        <end position="544"/>
    </location>
</feature>
<keyword evidence="10" id="KW-1185">Reference proteome</keyword>
<evidence type="ECO:0000313" key="10">
    <source>
        <dbReference type="Proteomes" id="UP001382727"/>
    </source>
</evidence>
<proteinExistence type="inferred from homology"/>
<evidence type="ECO:0000313" key="9">
    <source>
        <dbReference type="EMBL" id="WXB76035.1"/>
    </source>
</evidence>
<evidence type="ECO:0000256" key="7">
    <source>
        <dbReference type="SAM" id="Phobius"/>
    </source>
</evidence>
<evidence type="ECO:0000256" key="4">
    <source>
        <dbReference type="ARBA" id="ARBA00022692"/>
    </source>
</evidence>
<feature type="transmembrane region" description="Helical" evidence="7">
    <location>
        <begin position="323"/>
        <end position="346"/>
    </location>
</feature>
<reference evidence="9 10" key="1">
    <citation type="submission" date="2024-02" db="EMBL/GenBank/DDBJ databases">
        <title>Janibacter sp. nov., isolated from gut of marine sandworm.</title>
        <authorList>
            <person name="Kim B."/>
            <person name="Jun M.O."/>
            <person name="Shin N.-R."/>
        </authorList>
    </citation>
    <scope>NUCLEOTIDE SEQUENCE [LARGE SCALE GENOMIC DNA]</scope>
    <source>
        <strain evidence="9 10">A1S7</strain>
    </source>
</reference>
<comment type="subcellular location">
    <subcellularLocation>
        <location evidence="1">Cell membrane</location>
        <topology evidence="1">Multi-pass membrane protein</topology>
    </subcellularLocation>
</comment>
<keyword evidence="3" id="KW-1003">Cell membrane</keyword>
<keyword evidence="5 7" id="KW-1133">Transmembrane helix</keyword>
<evidence type="ECO:0000256" key="2">
    <source>
        <dbReference type="ARBA" id="ARBA00010157"/>
    </source>
</evidence>
<evidence type="ECO:0000256" key="3">
    <source>
        <dbReference type="ARBA" id="ARBA00022475"/>
    </source>
</evidence>
<feature type="transmembrane region" description="Helical" evidence="7">
    <location>
        <begin position="647"/>
        <end position="667"/>
    </location>
</feature>
<name>A0ABZ2MG63_9MICO</name>
<dbReference type="PANTHER" id="PTHR33406:SF6">
    <property type="entry name" value="MEMBRANE PROTEIN YDGH-RELATED"/>
    <property type="match status" value="1"/>
</dbReference>
<dbReference type="RefSeq" id="WP_338748804.1">
    <property type="nucleotide sequence ID" value="NZ_CP144913.1"/>
</dbReference>
<keyword evidence="4 7" id="KW-0812">Transmembrane</keyword>
<feature type="domain" description="Membrane transport protein MMPL" evidence="8">
    <location>
        <begin position="47"/>
        <end position="378"/>
    </location>
</feature>
<accession>A0ABZ2MG63</accession>
<dbReference type="InterPro" id="IPR050545">
    <property type="entry name" value="Mycobact_MmpL"/>
</dbReference>
<evidence type="ECO:0000256" key="6">
    <source>
        <dbReference type="ARBA" id="ARBA00023136"/>
    </source>
</evidence>
<dbReference type="SUPFAM" id="SSF82866">
    <property type="entry name" value="Multidrug efflux transporter AcrB transmembrane domain"/>
    <property type="match status" value="2"/>
</dbReference>
<gene>
    <name evidence="9" type="ORF">V1351_13995</name>
</gene>
<feature type="transmembrane region" description="Helical" evidence="7">
    <location>
        <begin position="248"/>
        <end position="270"/>
    </location>
</feature>